<feature type="domain" description="Methyltransferase" evidence="1">
    <location>
        <begin position="101"/>
        <end position="194"/>
    </location>
</feature>
<dbReference type="OrthoDB" id="2013972at2759"/>
<dbReference type="PANTHER" id="PTHR43591">
    <property type="entry name" value="METHYLTRANSFERASE"/>
    <property type="match status" value="1"/>
</dbReference>
<reference evidence="2 3" key="1">
    <citation type="journal article" date="2019" name="Environ. Microbiol.">
        <title>At the nexus of three kingdoms: the genome of the mycorrhizal fungus Gigaspora margarita provides insights into plant, endobacterial and fungal interactions.</title>
        <authorList>
            <person name="Venice F."/>
            <person name="Ghignone S."/>
            <person name="Salvioli di Fossalunga A."/>
            <person name="Amselem J."/>
            <person name="Novero M."/>
            <person name="Xianan X."/>
            <person name="Sedzielewska Toro K."/>
            <person name="Morin E."/>
            <person name="Lipzen A."/>
            <person name="Grigoriev I.V."/>
            <person name="Henrissat B."/>
            <person name="Martin F.M."/>
            <person name="Bonfante P."/>
        </authorList>
    </citation>
    <scope>NUCLEOTIDE SEQUENCE [LARGE SCALE GENOMIC DNA]</scope>
    <source>
        <strain evidence="2 3">BEG34</strain>
    </source>
</reference>
<keyword evidence="2" id="KW-0808">Transferase</keyword>
<evidence type="ECO:0000313" key="3">
    <source>
        <dbReference type="Proteomes" id="UP000439903"/>
    </source>
</evidence>
<dbReference type="Proteomes" id="UP000439903">
    <property type="component" value="Unassembled WGS sequence"/>
</dbReference>
<keyword evidence="2" id="KW-0489">Methyltransferase</keyword>
<sequence length="330" mass="38130">MSKKSKNSLINASKNEVWKHDLDSSNFETNDINELTSLLLDSYKTYNGRQFLNDDDLNCLLPSDKIVLERSTLSYLLMRHRWKGNFCSPVKEKLNTSGTTILDIGCGSGLWAIDMGLNHPSSSIIAIDIDPSKFPSKDQCPPNVCFLTCNAIYGIPFPQNTFDFVNISMMWSAFTEAQWILIIKDLVRVLKHNGWIEFTEPDPTLRNGVKNLAWLIECLSNACRDITGVNIHIYEEIPKYIRAMDELEDFNCMHIDYPMGEWYGYFGKYALENLKRTLQSVVFLPKYMKMSNEEFNNLLDDYFKEANEFKISFTVYKYFAKKVSKNVPII</sequence>
<name>A0A8H3XHC7_GIGMA</name>
<comment type="caution">
    <text evidence="2">The sequence shown here is derived from an EMBL/GenBank/DDBJ whole genome shotgun (WGS) entry which is preliminary data.</text>
</comment>
<dbReference type="Gene3D" id="3.40.50.150">
    <property type="entry name" value="Vaccinia Virus protein VP39"/>
    <property type="match status" value="1"/>
</dbReference>
<dbReference type="Pfam" id="PF13649">
    <property type="entry name" value="Methyltransf_25"/>
    <property type="match status" value="1"/>
</dbReference>
<dbReference type="SUPFAM" id="SSF53335">
    <property type="entry name" value="S-adenosyl-L-methionine-dependent methyltransferases"/>
    <property type="match status" value="1"/>
</dbReference>
<keyword evidence="3" id="KW-1185">Reference proteome</keyword>
<proteinExistence type="predicted"/>
<gene>
    <name evidence="2" type="ORF">F8M41_000816</name>
</gene>
<dbReference type="AlphaFoldDB" id="A0A8H3XHC7"/>
<dbReference type="CDD" id="cd02440">
    <property type="entry name" value="AdoMet_MTases"/>
    <property type="match status" value="1"/>
</dbReference>
<organism evidence="2 3">
    <name type="scientific">Gigaspora margarita</name>
    <dbReference type="NCBI Taxonomy" id="4874"/>
    <lineage>
        <taxon>Eukaryota</taxon>
        <taxon>Fungi</taxon>
        <taxon>Fungi incertae sedis</taxon>
        <taxon>Mucoromycota</taxon>
        <taxon>Glomeromycotina</taxon>
        <taxon>Glomeromycetes</taxon>
        <taxon>Diversisporales</taxon>
        <taxon>Gigasporaceae</taxon>
        <taxon>Gigaspora</taxon>
    </lineage>
</organism>
<dbReference type="EMBL" id="WTPW01001067">
    <property type="protein sequence ID" value="KAF0459116.1"/>
    <property type="molecule type" value="Genomic_DNA"/>
</dbReference>
<evidence type="ECO:0000313" key="2">
    <source>
        <dbReference type="EMBL" id="KAF0459116.1"/>
    </source>
</evidence>
<protein>
    <submittedName>
        <fullName evidence="2">S-adenosyl-L-methionine-dependent methyltransferase</fullName>
    </submittedName>
</protein>
<evidence type="ECO:0000259" key="1">
    <source>
        <dbReference type="Pfam" id="PF13649"/>
    </source>
</evidence>
<dbReference type="GO" id="GO:0008168">
    <property type="term" value="F:methyltransferase activity"/>
    <property type="evidence" value="ECO:0007669"/>
    <property type="project" value="UniProtKB-KW"/>
</dbReference>
<dbReference type="InterPro" id="IPR029063">
    <property type="entry name" value="SAM-dependent_MTases_sf"/>
</dbReference>
<dbReference type="InterPro" id="IPR041698">
    <property type="entry name" value="Methyltransf_25"/>
</dbReference>
<accession>A0A8H3XHC7</accession>
<dbReference type="GO" id="GO:0032259">
    <property type="term" value="P:methylation"/>
    <property type="evidence" value="ECO:0007669"/>
    <property type="project" value="UniProtKB-KW"/>
</dbReference>